<feature type="signal peptide" evidence="1">
    <location>
        <begin position="1"/>
        <end position="22"/>
    </location>
</feature>
<dbReference type="RefSeq" id="WP_093147544.1">
    <property type="nucleotide sequence ID" value="NZ_FNEK01000001.1"/>
</dbReference>
<sequence length="300" mass="32207">MKRMSHYAAVAAFAALPLGAHAQEAMFYPSPQDALEALVAALDAGTADAVIAALGPDSAALIRDDQSPERAENWATIVAVYKQGYRFVPVEDGRVSIELGSDSWPFPFELARGDAGWAFDIVSGKEEIVARLIGLNELDVIDILQAYVEIQREFREVDHDGDGVLEFASYLISSAEARDGLHWPGDDSPVGAAAARANLDGFSENGSDIPAEPFFGYYFRLLNAQGPDAPGGALDYVINGNQLAGHALLAVPAIYGETGTYSFLVGENGLVYEADLGEDTLESALEITTYNPDARWRAME</sequence>
<reference evidence="2 3" key="1">
    <citation type="submission" date="2016-10" db="EMBL/GenBank/DDBJ databases">
        <authorList>
            <person name="de Groot N.N."/>
        </authorList>
    </citation>
    <scope>NUCLEOTIDE SEQUENCE [LARGE SCALE GENOMIC DNA]</scope>
    <source>
        <strain evidence="2 3">DSM 25294</strain>
    </source>
</reference>
<keyword evidence="3" id="KW-1185">Reference proteome</keyword>
<organism evidence="2 3">
    <name type="scientific">Aliiruegeria lutimaris</name>
    <dbReference type="NCBI Taxonomy" id="571298"/>
    <lineage>
        <taxon>Bacteria</taxon>
        <taxon>Pseudomonadati</taxon>
        <taxon>Pseudomonadota</taxon>
        <taxon>Alphaproteobacteria</taxon>
        <taxon>Rhodobacterales</taxon>
        <taxon>Roseobacteraceae</taxon>
        <taxon>Aliiruegeria</taxon>
    </lineage>
</organism>
<dbReference type="EMBL" id="FNEK01000001">
    <property type="protein sequence ID" value="SDI24567.1"/>
    <property type="molecule type" value="Genomic_DNA"/>
</dbReference>
<dbReference type="STRING" id="571298.SAMN04488026_1001180"/>
<evidence type="ECO:0000313" key="2">
    <source>
        <dbReference type="EMBL" id="SDI24567.1"/>
    </source>
</evidence>
<dbReference type="OrthoDB" id="108782at2"/>
<gene>
    <name evidence="2" type="ORF">SAMN04488026_1001180</name>
</gene>
<dbReference type="InterPro" id="IPR021556">
    <property type="entry name" value="DUF2950"/>
</dbReference>
<dbReference type="Proteomes" id="UP000199382">
    <property type="component" value="Unassembled WGS sequence"/>
</dbReference>
<name>A0A1G8J0R5_9RHOB</name>
<evidence type="ECO:0008006" key="4">
    <source>
        <dbReference type="Google" id="ProtNLM"/>
    </source>
</evidence>
<dbReference type="Pfam" id="PF11453">
    <property type="entry name" value="DUF2950"/>
    <property type="match status" value="1"/>
</dbReference>
<evidence type="ECO:0000256" key="1">
    <source>
        <dbReference type="SAM" id="SignalP"/>
    </source>
</evidence>
<evidence type="ECO:0000313" key="3">
    <source>
        <dbReference type="Proteomes" id="UP000199382"/>
    </source>
</evidence>
<proteinExistence type="predicted"/>
<keyword evidence="1" id="KW-0732">Signal</keyword>
<protein>
    <recommendedName>
        <fullName evidence="4">DUF2950 domain-containing protein</fullName>
    </recommendedName>
</protein>
<dbReference type="AlphaFoldDB" id="A0A1G8J0R5"/>
<feature type="chain" id="PRO_5011747162" description="DUF2950 domain-containing protein" evidence="1">
    <location>
        <begin position="23"/>
        <end position="300"/>
    </location>
</feature>
<accession>A0A1G8J0R5</accession>